<evidence type="ECO:0000313" key="2">
    <source>
        <dbReference type="EMBL" id="MBB3728151.1"/>
    </source>
</evidence>
<organism evidence="2 3">
    <name type="scientific">Nonomuraea dietziae</name>
    <dbReference type="NCBI Taxonomy" id="65515"/>
    <lineage>
        <taxon>Bacteria</taxon>
        <taxon>Bacillati</taxon>
        <taxon>Actinomycetota</taxon>
        <taxon>Actinomycetes</taxon>
        <taxon>Streptosporangiales</taxon>
        <taxon>Streptosporangiaceae</taxon>
        <taxon>Nonomuraea</taxon>
    </lineage>
</organism>
<feature type="region of interest" description="Disordered" evidence="1">
    <location>
        <begin position="1"/>
        <end position="21"/>
    </location>
</feature>
<sequence>MHDPHPVHRAQRRDEVHRDAGDLHGREWAAFEDRLLEGGALGEVDDQPGAPVLDDHLVDGLDRGVAEPCDESDLAADRAAQVPAGGGVGREPYLPDSDVAAHEIVGGEPERSVAQGVQQPIASGQPALAVHRGFSVQPRAARQHDSGLW</sequence>
<evidence type="ECO:0000256" key="1">
    <source>
        <dbReference type="SAM" id="MobiDB-lite"/>
    </source>
</evidence>
<dbReference type="Proteomes" id="UP000579945">
    <property type="component" value="Unassembled WGS sequence"/>
</dbReference>
<dbReference type="EMBL" id="JACIBV010000001">
    <property type="protein sequence ID" value="MBB3728151.1"/>
    <property type="molecule type" value="Genomic_DNA"/>
</dbReference>
<evidence type="ECO:0000313" key="3">
    <source>
        <dbReference type="Proteomes" id="UP000579945"/>
    </source>
</evidence>
<keyword evidence="3" id="KW-1185">Reference proteome</keyword>
<accession>A0A7W5Y808</accession>
<dbReference type="AlphaFoldDB" id="A0A7W5Y808"/>
<comment type="caution">
    <text evidence="2">The sequence shown here is derived from an EMBL/GenBank/DDBJ whole genome shotgun (WGS) entry which is preliminary data.</text>
</comment>
<name>A0A7W5Y808_9ACTN</name>
<proteinExistence type="predicted"/>
<gene>
    <name evidence="2" type="ORF">FHR33_004011</name>
</gene>
<reference evidence="2 3" key="1">
    <citation type="submission" date="2020-08" db="EMBL/GenBank/DDBJ databases">
        <title>Sequencing the genomes of 1000 actinobacteria strains.</title>
        <authorList>
            <person name="Klenk H.-P."/>
        </authorList>
    </citation>
    <scope>NUCLEOTIDE SEQUENCE [LARGE SCALE GENOMIC DNA]</scope>
    <source>
        <strain evidence="2 3">DSM 44320</strain>
    </source>
</reference>
<protein>
    <submittedName>
        <fullName evidence="2">Uncharacterized protein</fullName>
    </submittedName>
</protein>